<feature type="transmembrane region" description="Helical" evidence="9">
    <location>
        <begin position="184"/>
        <end position="202"/>
    </location>
</feature>
<evidence type="ECO:0000313" key="11">
    <source>
        <dbReference type="EMBL" id="PJG60131.1"/>
    </source>
</evidence>
<evidence type="ECO:0000256" key="9">
    <source>
        <dbReference type="RuleBase" id="RU361157"/>
    </source>
</evidence>
<feature type="transmembrane region" description="Helical" evidence="9">
    <location>
        <begin position="35"/>
        <end position="55"/>
    </location>
</feature>
<comment type="subcellular location">
    <subcellularLocation>
        <location evidence="1 9">Cell inner membrane</location>
        <topology evidence="1 9">Multi-pass membrane protein</topology>
    </subcellularLocation>
</comment>
<feature type="domain" description="ABC transmembrane type-2" evidence="10">
    <location>
        <begin position="33"/>
        <end position="254"/>
    </location>
</feature>
<organism evidence="11 12">
    <name type="scientific">Aeromonas cavernicola</name>
    <dbReference type="NCBI Taxonomy" id="1006623"/>
    <lineage>
        <taxon>Bacteria</taxon>
        <taxon>Pseudomonadati</taxon>
        <taxon>Pseudomonadota</taxon>
        <taxon>Gammaproteobacteria</taxon>
        <taxon>Aeromonadales</taxon>
        <taxon>Aeromonadaceae</taxon>
        <taxon>Aeromonas</taxon>
    </lineage>
</organism>
<feature type="transmembrane region" description="Helical" evidence="9">
    <location>
        <begin position="233"/>
        <end position="251"/>
    </location>
</feature>
<comment type="similarity">
    <text evidence="2 9">Belongs to the ABC-2 integral membrane protein family.</text>
</comment>
<keyword evidence="8 9" id="KW-0472">Membrane</keyword>
<evidence type="ECO:0000256" key="4">
    <source>
        <dbReference type="ARBA" id="ARBA00022475"/>
    </source>
</evidence>
<feature type="transmembrane region" description="Helical" evidence="9">
    <location>
        <begin position="61"/>
        <end position="80"/>
    </location>
</feature>
<keyword evidence="5" id="KW-0997">Cell inner membrane</keyword>
<keyword evidence="3 9" id="KW-0813">Transport</keyword>
<protein>
    <recommendedName>
        <fullName evidence="9">Transport permease protein</fullName>
    </recommendedName>
</protein>
<evidence type="ECO:0000256" key="5">
    <source>
        <dbReference type="ARBA" id="ARBA00022519"/>
    </source>
</evidence>
<dbReference type="PANTHER" id="PTHR30413:SF8">
    <property type="entry name" value="TRANSPORT PERMEASE PROTEIN"/>
    <property type="match status" value="1"/>
</dbReference>
<evidence type="ECO:0000256" key="8">
    <source>
        <dbReference type="ARBA" id="ARBA00023136"/>
    </source>
</evidence>
<dbReference type="GO" id="GO:0043190">
    <property type="term" value="C:ATP-binding cassette (ABC) transporter complex"/>
    <property type="evidence" value="ECO:0007669"/>
    <property type="project" value="InterPro"/>
</dbReference>
<dbReference type="EMBL" id="PGGC01000030">
    <property type="protein sequence ID" value="PJG60131.1"/>
    <property type="molecule type" value="Genomic_DNA"/>
</dbReference>
<dbReference type="GO" id="GO:0015920">
    <property type="term" value="P:lipopolysaccharide transport"/>
    <property type="evidence" value="ECO:0007669"/>
    <property type="project" value="TreeGrafter"/>
</dbReference>
<dbReference type="InterPro" id="IPR013525">
    <property type="entry name" value="ABC2_TM"/>
</dbReference>
<evidence type="ECO:0000256" key="3">
    <source>
        <dbReference type="ARBA" id="ARBA00022448"/>
    </source>
</evidence>
<evidence type="ECO:0000256" key="6">
    <source>
        <dbReference type="ARBA" id="ARBA00022692"/>
    </source>
</evidence>
<dbReference type="OrthoDB" id="9814458at2"/>
<dbReference type="InterPro" id="IPR000412">
    <property type="entry name" value="ABC_2_transport"/>
</dbReference>
<evidence type="ECO:0000256" key="1">
    <source>
        <dbReference type="ARBA" id="ARBA00004429"/>
    </source>
</evidence>
<dbReference type="AlphaFoldDB" id="A0A2H9U7Z6"/>
<dbReference type="RefSeq" id="WP_100292887.1">
    <property type="nucleotide sequence ID" value="NZ_PGGC01000030.1"/>
</dbReference>
<dbReference type="Pfam" id="PF01061">
    <property type="entry name" value="ABC2_membrane"/>
    <property type="match status" value="1"/>
</dbReference>
<feature type="transmembrane region" description="Helical" evidence="9">
    <location>
        <begin position="145"/>
        <end position="172"/>
    </location>
</feature>
<reference evidence="11 12" key="1">
    <citation type="submission" date="2017-11" db="EMBL/GenBank/DDBJ databases">
        <title>Draft genome sequence of environmental isolate Aeromonas cavernicola sp. nov. MDC 2508.</title>
        <authorList>
            <person name="Colston S.M."/>
            <person name="Navarro A."/>
            <person name="Martinez-Murcia A.J."/>
            <person name="Graf J."/>
        </authorList>
    </citation>
    <scope>NUCLEOTIDE SEQUENCE [LARGE SCALE GENOMIC DNA]</scope>
    <source>
        <strain evidence="11 12">MDC 2508</strain>
    </source>
</reference>
<dbReference type="InterPro" id="IPR047817">
    <property type="entry name" value="ABC2_TM_bact-type"/>
</dbReference>
<dbReference type="Proteomes" id="UP000235861">
    <property type="component" value="Unassembled WGS sequence"/>
</dbReference>
<sequence>MFIPTRSPLVVFRDVVFGLVMRELKTRFGNYRMGYTWALLDPLVAISIFCVVFGIGQRNGFGGVEAPVFVASGYLPFLMFKNTADRLLSAVNANRGLFCYRQVTPFSTLFARFLLETLIGMLVAILLILGLVWFGFYAIPADPLAVLLGYSLLMMFAFGLGTLFCILTSLSAEMNKLIPMLMRPLLWISAVFFPLAAVPQHYQHLLLWNPVVHAMELIRTGWIAGFHTQGGDWFYLAGTTLILSAFAMSAYRLSHRQLIAS</sequence>
<dbReference type="PANTHER" id="PTHR30413">
    <property type="entry name" value="INNER MEMBRANE TRANSPORT PERMEASE"/>
    <property type="match status" value="1"/>
</dbReference>
<comment type="caution">
    <text evidence="11">The sequence shown here is derived from an EMBL/GenBank/DDBJ whole genome shotgun (WGS) entry which is preliminary data.</text>
</comment>
<feature type="transmembrane region" description="Helical" evidence="9">
    <location>
        <begin position="118"/>
        <end position="139"/>
    </location>
</feature>
<evidence type="ECO:0000256" key="7">
    <source>
        <dbReference type="ARBA" id="ARBA00022989"/>
    </source>
</evidence>
<evidence type="ECO:0000313" key="12">
    <source>
        <dbReference type="Proteomes" id="UP000235861"/>
    </source>
</evidence>
<keyword evidence="4 9" id="KW-1003">Cell membrane</keyword>
<dbReference type="PRINTS" id="PR00164">
    <property type="entry name" value="ABC2TRNSPORT"/>
</dbReference>
<dbReference type="PROSITE" id="PS51012">
    <property type="entry name" value="ABC_TM2"/>
    <property type="match status" value="1"/>
</dbReference>
<evidence type="ECO:0000256" key="2">
    <source>
        <dbReference type="ARBA" id="ARBA00007783"/>
    </source>
</evidence>
<keyword evidence="12" id="KW-1185">Reference proteome</keyword>
<gene>
    <name evidence="11" type="ORF">CUC53_03610</name>
</gene>
<keyword evidence="7 9" id="KW-1133">Transmembrane helix</keyword>
<dbReference type="GO" id="GO:0140359">
    <property type="term" value="F:ABC-type transporter activity"/>
    <property type="evidence" value="ECO:0007669"/>
    <property type="project" value="InterPro"/>
</dbReference>
<proteinExistence type="inferred from homology"/>
<accession>A0A2H9U7Z6</accession>
<name>A0A2H9U7Z6_9GAMM</name>
<evidence type="ECO:0000259" key="10">
    <source>
        <dbReference type="PROSITE" id="PS51012"/>
    </source>
</evidence>
<keyword evidence="6 9" id="KW-0812">Transmembrane</keyword>